<name>A0A7X3FIP9_9BACL</name>
<reference evidence="1 2" key="1">
    <citation type="journal article" date="2019" name="Microorganisms">
        <title>Paenibacillus lutrae sp. nov., A Chitinolytic Species Isolated from A River Otter in Castril Natural Park, Granada, Spain.</title>
        <authorList>
            <person name="Rodriguez M."/>
            <person name="Reina J.C."/>
            <person name="Bejar V."/>
            <person name="Llamas I."/>
        </authorList>
    </citation>
    <scope>NUCLEOTIDE SEQUENCE [LARGE SCALE GENOMIC DNA]</scope>
    <source>
        <strain evidence="1 2">N10</strain>
    </source>
</reference>
<dbReference type="RefSeq" id="WP_157335971.1">
    <property type="nucleotide sequence ID" value="NZ_RHLK01000006.1"/>
</dbReference>
<gene>
    <name evidence="1" type="ORF">EDM21_12655</name>
</gene>
<accession>A0A7X3FIP9</accession>
<dbReference type="AlphaFoldDB" id="A0A7X3FIP9"/>
<sequence>MDEQNQMTAAICHQIGQLFNGESEDYRFDLKTMDATQFFTAMIKANAHVFNELTGDNKTVLEFTHLANHLVVQDLLEKQKN</sequence>
<dbReference type="EMBL" id="RHLK01000006">
    <property type="protein sequence ID" value="MVP00363.1"/>
    <property type="molecule type" value="Genomic_DNA"/>
</dbReference>
<keyword evidence="2" id="KW-1185">Reference proteome</keyword>
<evidence type="ECO:0000313" key="2">
    <source>
        <dbReference type="Proteomes" id="UP000490800"/>
    </source>
</evidence>
<protein>
    <submittedName>
        <fullName evidence="1">Uncharacterized protein</fullName>
    </submittedName>
</protein>
<evidence type="ECO:0000313" key="1">
    <source>
        <dbReference type="EMBL" id="MVP00363.1"/>
    </source>
</evidence>
<comment type="caution">
    <text evidence="1">The sequence shown here is derived from an EMBL/GenBank/DDBJ whole genome shotgun (WGS) entry which is preliminary data.</text>
</comment>
<organism evidence="1 2">
    <name type="scientific">Paenibacillus lutrae</name>
    <dbReference type="NCBI Taxonomy" id="2078573"/>
    <lineage>
        <taxon>Bacteria</taxon>
        <taxon>Bacillati</taxon>
        <taxon>Bacillota</taxon>
        <taxon>Bacilli</taxon>
        <taxon>Bacillales</taxon>
        <taxon>Paenibacillaceae</taxon>
        <taxon>Paenibacillus</taxon>
    </lineage>
</organism>
<dbReference type="Proteomes" id="UP000490800">
    <property type="component" value="Unassembled WGS sequence"/>
</dbReference>
<proteinExistence type="predicted"/>